<dbReference type="PANTHER" id="PTHR43772">
    <property type="entry name" value="ENDO-1,4-BETA-XYLANASE"/>
    <property type="match status" value="1"/>
</dbReference>
<dbReference type="Pfam" id="PF04616">
    <property type="entry name" value="Glyco_hydro_43"/>
    <property type="match status" value="1"/>
</dbReference>
<dbReference type="RefSeq" id="WP_235904070.1">
    <property type="nucleotide sequence ID" value="NZ_FNBI01000005.1"/>
</dbReference>
<keyword evidence="9" id="KW-1185">Reference proteome</keyword>
<keyword evidence="5 7" id="KW-0326">Glycosidase</keyword>
<keyword evidence="3 7" id="KW-0378">Hydrolase</keyword>
<evidence type="ECO:0000313" key="9">
    <source>
        <dbReference type="Proteomes" id="UP000323502"/>
    </source>
</evidence>
<evidence type="ECO:0000256" key="7">
    <source>
        <dbReference type="RuleBase" id="RU361187"/>
    </source>
</evidence>
<accession>A0A1G7NDH0</accession>
<feature type="site" description="Important for catalytic activity, responsible for pKa modulation of the active site Glu and correct orientation of both the proton donor and substrate" evidence="6">
    <location>
        <position position="181"/>
    </location>
</feature>
<reference evidence="8 9" key="1">
    <citation type="submission" date="2016-10" db="EMBL/GenBank/DDBJ databases">
        <authorList>
            <person name="Varghese N."/>
            <person name="Submissions S."/>
        </authorList>
    </citation>
    <scope>NUCLEOTIDE SEQUENCE [LARGE SCALE GENOMIC DNA]</scope>
    <source>
        <strain evidence="8 9">S7-754</strain>
    </source>
</reference>
<evidence type="ECO:0000313" key="8">
    <source>
        <dbReference type="EMBL" id="SDF72108.1"/>
    </source>
</evidence>
<dbReference type="Proteomes" id="UP000323502">
    <property type="component" value="Unassembled WGS sequence"/>
</dbReference>
<evidence type="ECO:0000256" key="6">
    <source>
        <dbReference type="PIRSR" id="PIRSR606710-2"/>
    </source>
</evidence>
<dbReference type="EMBL" id="FNBI01000005">
    <property type="protein sequence ID" value="SDF72108.1"/>
    <property type="molecule type" value="Genomic_DNA"/>
</dbReference>
<dbReference type="GO" id="GO:0045493">
    <property type="term" value="P:xylan catabolic process"/>
    <property type="evidence" value="ECO:0007669"/>
    <property type="project" value="UniProtKB-KW"/>
</dbReference>
<dbReference type="InterPro" id="IPR052176">
    <property type="entry name" value="Glycosyl_Hydrlase_43_Enz"/>
</dbReference>
<dbReference type="CDD" id="cd18618">
    <property type="entry name" value="GH43_Xsa43E-like"/>
    <property type="match status" value="1"/>
</dbReference>
<evidence type="ECO:0000256" key="1">
    <source>
        <dbReference type="ARBA" id="ARBA00009865"/>
    </source>
</evidence>
<gene>
    <name evidence="8" type="ORF">SAMN05216557_105125</name>
</gene>
<protein>
    <submittedName>
        <fullName evidence="8">Glycosyl hydrolases family 43</fullName>
    </submittedName>
</protein>
<name>A0A1G7NDH0_9SPHN</name>
<organism evidence="8 9">
    <name type="scientific">Sphingomonas carotinifaciens</name>
    <dbReference type="NCBI Taxonomy" id="1166323"/>
    <lineage>
        <taxon>Bacteria</taxon>
        <taxon>Pseudomonadati</taxon>
        <taxon>Pseudomonadota</taxon>
        <taxon>Alphaproteobacteria</taxon>
        <taxon>Sphingomonadales</taxon>
        <taxon>Sphingomonadaceae</taxon>
        <taxon>Sphingomonas</taxon>
    </lineage>
</organism>
<dbReference type="InterPro" id="IPR023296">
    <property type="entry name" value="Glyco_hydro_beta-prop_sf"/>
</dbReference>
<dbReference type="AlphaFoldDB" id="A0A1G7NDH0"/>
<keyword evidence="2" id="KW-0858">Xylan degradation</keyword>
<keyword evidence="2" id="KW-0624">Polysaccharide degradation</keyword>
<evidence type="ECO:0000256" key="4">
    <source>
        <dbReference type="ARBA" id="ARBA00023277"/>
    </source>
</evidence>
<proteinExistence type="inferred from homology"/>
<evidence type="ECO:0000256" key="2">
    <source>
        <dbReference type="ARBA" id="ARBA00022651"/>
    </source>
</evidence>
<dbReference type="Gene3D" id="2.115.10.20">
    <property type="entry name" value="Glycosyl hydrolase domain, family 43"/>
    <property type="match status" value="1"/>
</dbReference>
<sequence>METGRMARRLAWSAGVAMALGLGAVSVAQDAPARGGAGRYVDRPGSNPIIRDRFTADVAPLVVGDRLYLYAGRDEAKGKQGFTMNEWLAYSTTDMKHWTAHGAIMKPTDFAWAKGEAWASQMVEKNGKFYFYVTVEHDATHPGKAIGVAVGDTPLGPFRDARGSALVTDNKATWRAWSDIDPTVFTDDDGTSWLAWGNSNLYLAKLKPNMTELDGEPRELKVTNYLEGPWLHKRGKLYYLTYASIKEPEQKKERISYATAPSVEGPWTYRGELTGEATNSFTIHAGIAAFKNDWYFFYHDGTLTIDGEQGGEFRRSVAGERLYYNPDGTIQPIRQTREGVTLPKGRIGTPTTTVMAR</sequence>
<comment type="similarity">
    <text evidence="1 7">Belongs to the glycosyl hydrolase 43 family.</text>
</comment>
<dbReference type="PANTHER" id="PTHR43772:SF2">
    <property type="entry name" value="PUTATIVE (AFU_ORTHOLOGUE AFUA_2G04480)-RELATED"/>
    <property type="match status" value="1"/>
</dbReference>
<dbReference type="SUPFAM" id="SSF75005">
    <property type="entry name" value="Arabinanase/levansucrase/invertase"/>
    <property type="match status" value="1"/>
</dbReference>
<keyword evidence="4" id="KW-0119">Carbohydrate metabolism</keyword>
<evidence type="ECO:0000256" key="3">
    <source>
        <dbReference type="ARBA" id="ARBA00022801"/>
    </source>
</evidence>
<dbReference type="GO" id="GO:0004553">
    <property type="term" value="F:hydrolase activity, hydrolyzing O-glycosyl compounds"/>
    <property type="evidence" value="ECO:0007669"/>
    <property type="project" value="InterPro"/>
</dbReference>
<evidence type="ECO:0000256" key="5">
    <source>
        <dbReference type="ARBA" id="ARBA00023295"/>
    </source>
</evidence>
<dbReference type="InterPro" id="IPR006710">
    <property type="entry name" value="Glyco_hydro_43"/>
</dbReference>